<name>A0A699YS08_HAELA</name>
<reference evidence="2 3" key="1">
    <citation type="submission" date="2020-02" db="EMBL/GenBank/DDBJ databases">
        <title>Draft genome sequence of Haematococcus lacustris strain NIES-144.</title>
        <authorList>
            <person name="Morimoto D."/>
            <person name="Nakagawa S."/>
            <person name="Yoshida T."/>
            <person name="Sawayama S."/>
        </authorList>
    </citation>
    <scope>NUCLEOTIDE SEQUENCE [LARGE SCALE GENOMIC DNA]</scope>
    <source>
        <strain evidence="2 3">NIES-144</strain>
    </source>
</reference>
<gene>
    <name evidence="2" type="ORF">HaLaN_08789</name>
</gene>
<feature type="region of interest" description="Disordered" evidence="1">
    <location>
        <begin position="90"/>
        <end position="109"/>
    </location>
</feature>
<evidence type="ECO:0000313" key="2">
    <source>
        <dbReference type="EMBL" id="GFH12993.1"/>
    </source>
</evidence>
<dbReference type="EMBL" id="BLLF01000562">
    <property type="protein sequence ID" value="GFH12993.1"/>
    <property type="molecule type" value="Genomic_DNA"/>
</dbReference>
<feature type="region of interest" description="Disordered" evidence="1">
    <location>
        <begin position="248"/>
        <end position="298"/>
    </location>
</feature>
<evidence type="ECO:0000313" key="3">
    <source>
        <dbReference type="Proteomes" id="UP000485058"/>
    </source>
</evidence>
<feature type="compositionally biased region" description="Low complexity" evidence="1">
    <location>
        <begin position="258"/>
        <end position="276"/>
    </location>
</feature>
<evidence type="ECO:0000256" key="1">
    <source>
        <dbReference type="SAM" id="MobiDB-lite"/>
    </source>
</evidence>
<dbReference type="Proteomes" id="UP000485058">
    <property type="component" value="Unassembled WGS sequence"/>
</dbReference>
<proteinExistence type="predicted"/>
<protein>
    <submittedName>
        <fullName evidence="2">Uncharacterized protein</fullName>
    </submittedName>
</protein>
<dbReference type="AlphaFoldDB" id="A0A699YS08"/>
<sequence length="298" mass="30755">MPASFATDGVQLSVLNIGNATMVTPQDAKLPEPMASITSGSRQPPLNLPACTNVQLTPLHEASAQLYLAPDGTAAGGLRQAGKQLANIASPQADEKPTQPMPPTDQTAKSLSQPSIMAAALKQARDLQQWLLSNPHDWDVLLSNKRHHSSPGIVQVMAQPALQLEWQHGSTQGMVPVVCVPCDGQGSSSLPPPPFIANFCDNSGCGIVWKEPDWPWSSIAGQWHSMEWAANGPQGQLVLGLKAASRPCPAGAGGTGPPGSATRAAAAPAAPSHPGPSLRQPACTGEGLGGHSTRATAA</sequence>
<accession>A0A699YS08</accession>
<organism evidence="2 3">
    <name type="scientific">Haematococcus lacustris</name>
    <name type="common">Green alga</name>
    <name type="synonym">Haematococcus pluvialis</name>
    <dbReference type="NCBI Taxonomy" id="44745"/>
    <lineage>
        <taxon>Eukaryota</taxon>
        <taxon>Viridiplantae</taxon>
        <taxon>Chlorophyta</taxon>
        <taxon>core chlorophytes</taxon>
        <taxon>Chlorophyceae</taxon>
        <taxon>CS clade</taxon>
        <taxon>Chlamydomonadales</taxon>
        <taxon>Haematococcaceae</taxon>
        <taxon>Haematococcus</taxon>
    </lineage>
</organism>
<comment type="caution">
    <text evidence="2">The sequence shown here is derived from an EMBL/GenBank/DDBJ whole genome shotgun (WGS) entry which is preliminary data.</text>
</comment>
<keyword evidence="3" id="KW-1185">Reference proteome</keyword>